<evidence type="ECO:0000256" key="1">
    <source>
        <dbReference type="SAM" id="MobiDB-lite"/>
    </source>
</evidence>
<comment type="caution">
    <text evidence="2">The sequence shown here is derived from an EMBL/GenBank/DDBJ whole genome shotgun (WGS) entry which is preliminary data.</text>
</comment>
<dbReference type="Proteomes" id="UP000675747">
    <property type="component" value="Unassembled WGS sequence"/>
</dbReference>
<feature type="region of interest" description="Disordered" evidence="1">
    <location>
        <begin position="1"/>
        <end position="54"/>
    </location>
</feature>
<evidence type="ECO:0000313" key="4">
    <source>
        <dbReference type="Proteomes" id="UP000675747"/>
    </source>
</evidence>
<dbReference type="EMBL" id="JAGQFT020000001">
    <property type="protein sequence ID" value="MBS7455744.1"/>
    <property type="molecule type" value="Genomic_DNA"/>
</dbReference>
<feature type="compositionally biased region" description="Pro residues" evidence="1">
    <location>
        <begin position="1"/>
        <end position="13"/>
    </location>
</feature>
<dbReference type="AlphaFoldDB" id="A0A8J7VTA8"/>
<accession>A0A8J7VTA8</accession>
<protein>
    <submittedName>
        <fullName evidence="2">Uncharacterized protein</fullName>
    </submittedName>
</protein>
<evidence type="ECO:0000313" key="2">
    <source>
        <dbReference type="EMBL" id="MBR0561926.1"/>
    </source>
</evidence>
<gene>
    <name evidence="3" type="ORF">KB893_001155</name>
    <name evidence="2" type="ORF">KB893_05285</name>
</gene>
<evidence type="ECO:0000313" key="3">
    <source>
        <dbReference type="EMBL" id="MBS7455744.1"/>
    </source>
</evidence>
<dbReference type="EMBL" id="JAGQFT010000027">
    <property type="protein sequence ID" value="MBR0561926.1"/>
    <property type="molecule type" value="Genomic_DNA"/>
</dbReference>
<reference evidence="2" key="2">
    <citation type="submission" date="2021-04" db="EMBL/GenBank/DDBJ databases">
        <authorList>
            <person name="Karlyshev A.V."/>
        </authorList>
    </citation>
    <scope>NUCLEOTIDE SEQUENCE</scope>
    <source>
        <strain evidence="2">LMG 29479</strain>
    </source>
</reference>
<organism evidence="2">
    <name type="scientific">Coralloluteibacterium stylophorae</name>
    <dbReference type="NCBI Taxonomy" id="1776034"/>
    <lineage>
        <taxon>Bacteria</taxon>
        <taxon>Pseudomonadati</taxon>
        <taxon>Pseudomonadota</taxon>
        <taxon>Gammaproteobacteria</taxon>
        <taxon>Lysobacterales</taxon>
        <taxon>Lysobacteraceae</taxon>
        <taxon>Coralloluteibacterium</taxon>
    </lineage>
</organism>
<keyword evidence="4" id="KW-1185">Reference proteome</keyword>
<proteinExistence type="predicted"/>
<name>A0A8J7VTA8_9GAMM</name>
<sequence length="54" mass="5912">MTPSPNGPIPPSDMDPRSNDPIPGPHPGRQHSDGIEEDETEREEGIRHGHLPPK</sequence>
<dbReference type="RefSeq" id="WP_211925891.1">
    <property type="nucleotide sequence ID" value="NZ_JAGQFT020000001.1"/>
</dbReference>
<reference evidence="3 4" key="1">
    <citation type="journal article" date="2021" name="Microbiol. Resour. Announc.">
        <title>Draft Genome Sequence of Coralloluteibacterium stylophorae LMG 29479T.</title>
        <authorList>
            <person name="Karlyshev A.V."/>
            <person name="Kudryashova E.B."/>
            <person name="Ariskina E.V."/>
            <person name="Conroy A.P."/>
            <person name="Abidueva E.Y."/>
        </authorList>
    </citation>
    <scope>NUCLEOTIDE SEQUENCE [LARGE SCALE GENOMIC DNA]</scope>
    <source>
        <strain evidence="3 4">LMG 29479</strain>
    </source>
</reference>